<dbReference type="OrthoDB" id="305528at2759"/>
<comment type="caution">
    <text evidence="2">The sequence shown here is derived from an EMBL/GenBank/DDBJ whole genome shotgun (WGS) entry which is preliminary data.</text>
</comment>
<reference evidence="2" key="1">
    <citation type="submission" date="2021-01" db="EMBL/GenBank/DDBJ databases">
        <authorList>
            <consortium name="Genoscope - CEA"/>
            <person name="William W."/>
        </authorList>
    </citation>
    <scope>NUCLEOTIDE SEQUENCE</scope>
</reference>
<feature type="transmembrane region" description="Helical" evidence="1">
    <location>
        <begin position="35"/>
        <end position="55"/>
    </location>
</feature>
<feature type="transmembrane region" description="Helical" evidence="1">
    <location>
        <begin position="173"/>
        <end position="195"/>
    </location>
</feature>
<feature type="transmembrane region" description="Helical" evidence="1">
    <location>
        <begin position="431"/>
        <end position="455"/>
    </location>
</feature>
<evidence type="ECO:0008006" key="4">
    <source>
        <dbReference type="Google" id="ProtNLM"/>
    </source>
</evidence>
<evidence type="ECO:0000313" key="2">
    <source>
        <dbReference type="EMBL" id="CAD8105548.1"/>
    </source>
</evidence>
<keyword evidence="1" id="KW-1133">Transmembrane helix</keyword>
<keyword evidence="1" id="KW-0812">Transmembrane</keyword>
<accession>A0A8S1PSL7</accession>
<feature type="transmembrane region" description="Helical" evidence="1">
    <location>
        <begin position="396"/>
        <end position="419"/>
    </location>
</feature>
<evidence type="ECO:0000313" key="3">
    <source>
        <dbReference type="Proteomes" id="UP000692954"/>
    </source>
</evidence>
<dbReference type="GO" id="GO:0016020">
    <property type="term" value="C:membrane"/>
    <property type="evidence" value="ECO:0007669"/>
    <property type="project" value="TreeGrafter"/>
</dbReference>
<keyword evidence="1" id="KW-0472">Membrane</keyword>
<dbReference type="InterPro" id="IPR040283">
    <property type="entry name" value="DDB_G0292058-like"/>
</dbReference>
<organism evidence="2 3">
    <name type="scientific">Paramecium sonneborni</name>
    <dbReference type="NCBI Taxonomy" id="65129"/>
    <lineage>
        <taxon>Eukaryota</taxon>
        <taxon>Sar</taxon>
        <taxon>Alveolata</taxon>
        <taxon>Ciliophora</taxon>
        <taxon>Intramacronucleata</taxon>
        <taxon>Oligohymenophorea</taxon>
        <taxon>Peniculida</taxon>
        <taxon>Parameciidae</taxon>
        <taxon>Paramecium</taxon>
    </lineage>
</organism>
<sequence>MQKFVREVKEQKINMCLNCQVLLNKLIIQIMKKKTSISCLFLVCLGCLLMIQNFVDDEETNLQRIQELIGDVCLDVDYQPSSSQISEAKRLRDELLSTNKRIGIEYIAENDGAISSEQQQETVQAIGNMLLPWVILFIISFFTYITLIICCSDCCPCRCCRCTQAQKIDDIRISLAFSLLFGVIILAFCIAGLIMSSEVGNSIKSIRCAGIMIFSDINDGVTDSDDDEIKRWRGLDSVINNITTIQNGLGGFVSDTQKQLDSINAKQLQDQFAELSEENKKLESIPITTYYGTNNILGYISTGKTITPQDLQDEVKQVKVLPQSEIFKNIYENIIKEIANIKNYGQQLADQQGDISNSLEDTKSSIQNTKQNLDKAATDFLDNTENLDNISNLAQLIFYIIYGVFGLFSLIITASSSFLCFGKGLKCFKCLLVCSCTFNFLFVLIGFILSAILGVTSGVFAEGCDYFDVLLTNQTKFENLNYAVQDKEIKDIMTICLFQDGDILNYYKVYDDLRQAIDLDNSISEFAIQQQEFERQSKEGDATLKINSDYIVSFTKFERVDEKEYTPPSDSTNIKYVMREQIKTCNNNKKSSVPDKMSYCDSTAIQYQPLSGGQFSNPNNQPVCFQSAIFSVDQNLLNQQISGCAEISIVNQFYTNQNTQWKPVQEQETSILNKHKQNQDALRAKFNAINQYTSAASNYLKSITDKNTGALSGVNCKFVQASITRVQNVMCAQSFRLFYYFWIFFSIISISMWLAAISIFRVSIGIYYLSKVEAYLQGDYVNGQQMQTNIPMAIPQQDVTGQQGYVYQPETQPIVYENKPYPQIQ</sequence>
<dbReference type="PANTHER" id="PTHR31414">
    <property type="entry name" value="TRANSMEMBRANE PROTEIN DDB_G0292058"/>
    <property type="match status" value="1"/>
</dbReference>
<keyword evidence="3" id="KW-1185">Reference proteome</keyword>
<proteinExistence type="predicted"/>
<dbReference type="EMBL" id="CAJJDN010000084">
    <property type="protein sequence ID" value="CAD8105548.1"/>
    <property type="molecule type" value="Genomic_DNA"/>
</dbReference>
<feature type="transmembrane region" description="Helical" evidence="1">
    <location>
        <begin position="130"/>
        <end position="152"/>
    </location>
</feature>
<evidence type="ECO:0000256" key="1">
    <source>
        <dbReference type="SAM" id="Phobius"/>
    </source>
</evidence>
<dbReference type="AlphaFoldDB" id="A0A8S1PSL7"/>
<dbReference type="PANTHER" id="PTHR31414:SF18">
    <property type="entry name" value="TRANSMEMBRANE PROTEIN-RELATED"/>
    <property type="match status" value="1"/>
</dbReference>
<gene>
    <name evidence="2" type="ORF">PSON_ATCC_30995.1.T0840211</name>
</gene>
<name>A0A8S1PSL7_9CILI</name>
<dbReference type="Proteomes" id="UP000692954">
    <property type="component" value="Unassembled WGS sequence"/>
</dbReference>
<feature type="transmembrane region" description="Helical" evidence="1">
    <location>
        <begin position="737"/>
        <end position="760"/>
    </location>
</feature>
<protein>
    <recommendedName>
        <fullName evidence="4">Transmembrane protein</fullName>
    </recommendedName>
</protein>